<dbReference type="InterPro" id="IPR032675">
    <property type="entry name" value="LRR_dom_sf"/>
</dbReference>
<evidence type="ECO:0000313" key="1">
    <source>
        <dbReference type="EMBL" id="PFH47774.1"/>
    </source>
</evidence>
<keyword evidence="2" id="KW-1185">Reference proteome</keyword>
<name>A0A2A9NEM1_9AGAR</name>
<accession>A0A2A9NEM1</accession>
<reference evidence="1 2" key="1">
    <citation type="submission" date="2014-02" db="EMBL/GenBank/DDBJ databases">
        <title>Transposable element dynamics among asymbiotic and ectomycorrhizal Amanita fungi.</title>
        <authorList>
            <consortium name="DOE Joint Genome Institute"/>
            <person name="Hess J."/>
            <person name="Skrede I."/>
            <person name="Wolfe B."/>
            <person name="LaButti K."/>
            <person name="Ohm R.A."/>
            <person name="Grigoriev I.V."/>
            <person name="Pringle A."/>
        </authorList>
    </citation>
    <scope>NUCLEOTIDE SEQUENCE [LARGE SCALE GENOMIC DNA]</scope>
    <source>
        <strain evidence="1 2">SKay4041</strain>
    </source>
</reference>
<protein>
    <recommendedName>
        <fullName evidence="3">F-box domain-containing protein</fullName>
    </recommendedName>
</protein>
<dbReference type="AlphaFoldDB" id="A0A2A9NEM1"/>
<dbReference type="SUPFAM" id="SSF52047">
    <property type="entry name" value="RNI-like"/>
    <property type="match status" value="1"/>
</dbReference>
<sequence length="369" mass="42376">MERAGSVPLFIYYCCQNPDPFENVVFQDLLDQVHRWSEFYFRGSGAYSMFKATCAPLLRVLDFYYVGGMADAIDFPFVSCPSLIHLNWPWLESLPTENSVIPWMKLQRLRTWYIQPEIVSKYVVQAKSLLHFHCMGGHLQGPFPAPGSLTHPNLQSLVIPCSYLVWLVLPQLSHLLVTGHTDELPHFLLRSNCRLQSLAFNSYEVRTDCLSSILHSPSSTSLTELCLPVGTTVWFTTELLTDLTYTSHSSEVLCPNLKILHLSRARGASGQLGPMVFSRFTHPQSHLEQFEYYDFSLERPERSILIDGGFDEFDRHTIFAIPNVHVQCSNTWISITRDRIGTGSLRFMDKEPRSHTFSLDEFWREHHAI</sequence>
<dbReference type="Proteomes" id="UP000242287">
    <property type="component" value="Unassembled WGS sequence"/>
</dbReference>
<dbReference type="Gene3D" id="3.80.10.10">
    <property type="entry name" value="Ribonuclease Inhibitor"/>
    <property type="match status" value="1"/>
</dbReference>
<proteinExistence type="predicted"/>
<gene>
    <name evidence="1" type="ORF">AMATHDRAFT_66875</name>
</gene>
<evidence type="ECO:0000313" key="2">
    <source>
        <dbReference type="Proteomes" id="UP000242287"/>
    </source>
</evidence>
<evidence type="ECO:0008006" key="3">
    <source>
        <dbReference type="Google" id="ProtNLM"/>
    </source>
</evidence>
<organism evidence="1 2">
    <name type="scientific">Amanita thiersii Skay4041</name>
    <dbReference type="NCBI Taxonomy" id="703135"/>
    <lineage>
        <taxon>Eukaryota</taxon>
        <taxon>Fungi</taxon>
        <taxon>Dikarya</taxon>
        <taxon>Basidiomycota</taxon>
        <taxon>Agaricomycotina</taxon>
        <taxon>Agaricomycetes</taxon>
        <taxon>Agaricomycetidae</taxon>
        <taxon>Agaricales</taxon>
        <taxon>Pluteineae</taxon>
        <taxon>Amanitaceae</taxon>
        <taxon>Amanita</taxon>
    </lineage>
</organism>
<dbReference type="EMBL" id="KZ302092">
    <property type="protein sequence ID" value="PFH47774.1"/>
    <property type="molecule type" value="Genomic_DNA"/>
</dbReference>